<dbReference type="KEGG" id="lins:G7067_12540"/>
<evidence type="ECO:0000313" key="2">
    <source>
        <dbReference type="Proteomes" id="UP000501387"/>
    </source>
</evidence>
<keyword evidence="2" id="KW-1185">Reference proteome</keyword>
<dbReference type="Proteomes" id="UP000501387">
    <property type="component" value="Chromosome"/>
</dbReference>
<gene>
    <name evidence="1" type="ORF">G7067_12540</name>
</gene>
<reference evidence="1 2" key="1">
    <citation type="submission" date="2020-03" db="EMBL/GenBank/DDBJ databases">
        <title>Leucobacter sp. nov., isolated from beetles.</title>
        <authorList>
            <person name="Hyun D.-W."/>
            <person name="Bae J.-W."/>
        </authorList>
    </citation>
    <scope>NUCLEOTIDE SEQUENCE [LARGE SCALE GENOMIC DNA]</scope>
    <source>
        <strain evidence="1 2">HDW9B</strain>
    </source>
</reference>
<dbReference type="RefSeq" id="WP_166324957.1">
    <property type="nucleotide sequence ID" value="NZ_CP049934.1"/>
</dbReference>
<evidence type="ECO:0008006" key="3">
    <source>
        <dbReference type="Google" id="ProtNLM"/>
    </source>
</evidence>
<sequence length="227" mass="24656">MNAMAFAPIKGDGTPDYSNVAVVFAGTNNVNLMGDTGKTGTGGAIRSMGGYLSPEYKPASAFLEKTLMSVESKPGGRVTDVGGFSQSGAYLMKMTAVYAPVHGFRSVSFDDFGGMQQRTLTTDELAWLKENPQAFLRYRNARSFAAYSLRDHMYGTIVSVSLKEHDTLARYFDGDALNLDRLAKDGHFVSGMSAEQVALAARTFLKDNPSWMSGSSEKERIAARIKE</sequence>
<accession>A0A6G8FKZ8</accession>
<protein>
    <recommendedName>
        <fullName evidence="3">Alpha/beta hydrolase</fullName>
    </recommendedName>
</protein>
<dbReference type="AlphaFoldDB" id="A0A6G8FKZ8"/>
<proteinExistence type="predicted"/>
<organism evidence="1 2">
    <name type="scientific">Leucobacter insecticola</name>
    <dbReference type="NCBI Taxonomy" id="2714934"/>
    <lineage>
        <taxon>Bacteria</taxon>
        <taxon>Bacillati</taxon>
        <taxon>Actinomycetota</taxon>
        <taxon>Actinomycetes</taxon>
        <taxon>Micrococcales</taxon>
        <taxon>Microbacteriaceae</taxon>
        <taxon>Leucobacter</taxon>
    </lineage>
</organism>
<evidence type="ECO:0000313" key="1">
    <source>
        <dbReference type="EMBL" id="QIM17045.1"/>
    </source>
</evidence>
<dbReference type="EMBL" id="CP049934">
    <property type="protein sequence ID" value="QIM17045.1"/>
    <property type="molecule type" value="Genomic_DNA"/>
</dbReference>
<name>A0A6G8FKZ8_9MICO</name>